<dbReference type="SUPFAM" id="SSF54593">
    <property type="entry name" value="Glyoxalase/Bleomycin resistance protein/Dihydroxybiphenyl dioxygenase"/>
    <property type="match status" value="1"/>
</dbReference>
<dbReference type="RefSeq" id="WP_055740334.1">
    <property type="nucleotide sequence ID" value="NZ_JAAIWL010000072.1"/>
</dbReference>
<dbReference type="PANTHER" id="PTHR39175:SF1">
    <property type="entry name" value="FAMILY PROTEIN, PUTATIVE (AFU_ORTHOLOGUE AFUA_3G15060)-RELATED"/>
    <property type="match status" value="1"/>
</dbReference>
<dbReference type="InterPro" id="IPR037523">
    <property type="entry name" value="VOC_core"/>
</dbReference>
<proteinExistence type="predicted"/>
<dbReference type="AlphaFoldDB" id="A0A0Q3WYT6"/>
<sequence>MSFRFQGIVHIQLAAPKGCEDQARHFFANILGLTEIPKPENLRARGGCWFQCGNQEIHIGVEEDFKPAKKAHPGLVVTNIMDLKNTLKLHQIEWKEEPPIEGRERIHVTDPFGNRMEFLEFING</sequence>
<dbReference type="PROSITE" id="PS51819">
    <property type="entry name" value="VOC"/>
    <property type="match status" value="1"/>
</dbReference>
<dbReference type="OrthoDB" id="9813630at2"/>
<comment type="caution">
    <text evidence="2">The sequence shown here is derived from an EMBL/GenBank/DDBJ whole genome shotgun (WGS) entry which is preliminary data.</text>
</comment>
<dbReference type="EMBL" id="LJJC01000004">
    <property type="protein sequence ID" value="KQL54556.1"/>
    <property type="molecule type" value="Genomic_DNA"/>
</dbReference>
<organism evidence="2 3">
    <name type="scientific">Heyndrickxia shackletonii</name>
    <dbReference type="NCBI Taxonomy" id="157838"/>
    <lineage>
        <taxon>Bacteria</taxon>
        <taxon>Bacillati</taxon>
        <taxon>Bacillota</taxon>
        <taxon>Bacilli</taxon>
        <taxon>Bacillales</taxon>
        <taxon>Bacillaceae</taxon>
        <taxon>Heyndrickxia</taxon>
    </lineage>
</organism>
<feature type="domain" description="VOC" evidence="1">
    <location>
        <begin position="7"/>
        <end position="121"/>
    </location>
</feature>
<dbReference type="Proteomes" id="UP000051888">
    <property type="component" value="Unassembled WGS sequence"/>
</dbReference>
<keyword evidence="3" id="KW-1185">Reference proteome</keyword>
<name>A0A0Q3WYT6_9BACI</name>
<protein>
    <submittedName>
        <fullName evidence="2">Glyoxalase</fullName>
    </submittedName>
</protein>
<dbReference type="PANTHER" id="PTHR39175">
    <property type="entry name" value="FAMILY PROTEIN, PUTATIVE (AFU_ORTHOLOGUE AFUA_3G15060)-RELATED"/>
    <property type="match status" value="1"/>
</dbReference>
<reference evidence="2 3" key="1">
    <citation type="submission" date="2015-09" db="EMBL/GenBank/DDBJ databases">
        <title>Genome sequencing project for genomic taxonomy and phylogenomics of Bacillus-like bacteria.</title>
        <authorList>
            <person name="Liu B."/>
            <person name="Wang J."/>
            <person name="Zhu Y."/>
            <person name="Liu G."/>
            <person name="Chen Q."/>
            <person name="Chen Z."/>
            <person name="Lan J."/>
            <person name="Che J."/>
            <person name="Ge C."/>
            <person name="Shi H."/>
            <person name="Pan Z."/>
            <person name="Liu X."/>
        </authorList>
    </citation>
    <scope>NUCLEOTIDE SEQUENCE [LARGE SCALE GENOMIC DNA]</scope>
    <source>
        <strain evidence="2 3">LMG 18435</strain>
    </source>
</reference>
<evidence type="ECO:0000313" key="3">
    <source>
        <dbReference type="Proteomes" id="UP000051888"/>
    </source>
</evidence>
<dbReference type="InterPro" id="IPR029068">
    <property type="entry name" value="Glyas_Bleomycin-R_OHBP_Dase"/>
</dbReference>
<dbReference type="STRING" id="157838.AN964_14335"/>
<accession>A0A0Q3WYT6</accession>
<dbReference type="Gene3D" id="3.10.180.10">
    <property type="entry name" value="2,3-Dihydroxybiphenyl 1,2-Dioxygenase, domain 1"/>
    <property type="match status" value="1"/>
</dbReference>
<gene>
    <name evidence="2" type="ORF">AN964_14335</name>
</gene>
<evidence type="ECO:0000259" key="1">
    <source>
        <dbReference type="PROSITE" id="PS51819"/>
    </source>
</evidence>
<dbReference type="PATRIC" id="fig|157838.3.peg.3190"/>
<evidence type="ECO:0000313" key="2">
    <source>
        <dbReference type="EMBL" id="KQL54556.1"/>
    </source>
</evidence>